<dbReference type="InterPro" id="IPR012910">
    <property type="entry name" value="Plug_dom"/>
</dbReference>
<evidence type="ECO:0000256" key="1">
    <source>
        <dbReference type="ARBA" id="ARBA00004571"/>
    </source>
</evidence>
<evidence type="ECO:0000256" key="6">
    <source>
        <dbReference type="ARBA" id="ARBA00023237"/>
    </source>
</evidence>
<organism evidence="9">
    <name type="scientific">termite gut metagenome</name>
    <dbReference type="NCBI Taxonomy" id="433724"/>
    <lineage>
        <taxon>unclassified sequences</taxon>
        <taxon>metagenomes</taxon>
        <taxon>organismal metagenomes</taxon>
    </lineage>
</organism>
<dbReference type="Gene3D" id="2.170.130.10">
    <property type="entry name" value="TonB-dependent receptor, plug domain"/>
    <property type="match status" value="1"/>
</dbReference>
<dbReference type="InterPro" id="IPR008969">
    <property type="entry name" value="CarboxyPept-like_regulatory"/>
</dbReference>
<evidence type="ECO:0000256" key="5">
    <source>
        <dbReference type="ARBA" id="ARBA00023136"/>
    </source>
</evidence>
<comment type="caution">
    <text evidence="9">The sequence shown here is derived from an EMBL/GenBank/DDBJ whole genome shotgun (WGS) entry which is preliminary data.</text>
</comment>
<dbReference type="SUPFAM" id="SSF49464">
    <property type="entry name" value="Carboxypeptidase regulatory domain-like"/>
    <property type="match status" value="1"/>
</dbReference>
<dbReference type="Gene3D" id="2.60.40.1120">
    <property type="entry name" value="Carboxypeptidase-like, regulatory domain"/>
    <property type="match status" value="1"/>
</dbReference>
<dbReference type="EMBL" id="SNRY01000697">
    <property type="protein sequence ID" value="KAA6337464.1"/>
    <property type="molecule type" value="Genomic_DNA"/>
</dbReference>
<proteinExistence type="predicted"/>
<dbReference type="NCBIfam" id="TIGR04057">
    <property type="entry name" value="SusC_RagA_signa"/>
    <property type="match status" value="1"/>
</dbReference>
<accession>A0A5J4RUH0</accession>
<dbReference type="SUPFAM" id="SSF56935">
    <property type="entry name" value="Porins"/>
    <property type="match status" value="1"/>
</dbReference>
<dbReference type="InterPro" id="IPR036942">
    <property type="entry name" value="Beta-barrel_TonB_sf"/>
</dbReference>
<dbReference type="PROSITE" id="PS52016">
    <property type="entry name" value="TONB_DEPENDENT_REC_3"/>
    <property type="match status" value="1"/>
</dbReference>
<evidence type="ECO:0000256" key="3">
    <source>
        <dbReference type="ARBA" id="ARBA00022692"/>
    </source>
</evidence>
<dbReference type="InterPro" id="IPR037066">
    <property type="entry name" value="Plug_dom_sf"/>
</dbReference>
<keyword evidence="5" id="KW-0472">Membrane</keyword>
<dbReference type="Pfam" id="PF07715">
    <property type="entry name" value="Plug"/>
    <property type="match status" value="1"/>
</dbReference>
<evidence type="ECO:0000259" key="7">
    <source>
        <dbReference type="Pfam" id="PF00593"/>
    </source>
</evidence>
<evidence type="ECO:0000256" key="4">
    <source>
        <dbReference type="ARBA" id="ARBA00023077"/>
    </source>
</evidence>
<dbReference type="Pfam" id="PF13715">
    <property type="entry name" value="CarbopepD_reg_2"/>
    <property type="match status" value="1"/>
</dbReference>
<evidence type="ECO:0000259" key="8">
    <source>
        <dbReference type="Pfam" id="PF07715"/>
    </source>
</evidence>
<gene>
    <name evidence="9" type="ORF">EZS27_014452</name>
</gene>
<evidence type="ECO:0000256" key="2">
    <source>
        <dbReference type="ARBA" id="ARBA00022448"/>
    </source>
</evidence>
<keyword evidence="6" id="KW-0998">Cell outer membrane</keyword>
<dbReference type="Gene3D" id="2.40.170.20">
    <property type="entry name" value="TonB-dependent receptor, beta-barrel domain"/>
    <property type="match status" value="1"/>
</dbReference>
<reference evidence="9" key="1">
    <citation type="submission" date="2019-03" db="EMBL/GenBank/DDBJ databases">
        <title>Single cell metagenomics reveals metabolic interactions within the superorganism composed of flagellate Streblomastix strix and complex community of Bacteroidetes bacteria on its surface.</title>
        <authorList>
            <person name="Treitli S.C."/>
            <person name="Kolisko M."/>
            <person name="Husnik F."/>
            <person name="Keeling P."/>
            <person name="Hampl V."/>
        </authorList>
    </citation>
    <scope>NUCLEOTIDE SEQUENCE</scope>
    <source>
        <strain evidence="9">STM</strain>
    </source>
</reference>
<keyword evidence="2" id="KW-0813">Transport</keyword>
<dbReference type="AlphaFoldDB" id="A0A5J4RUH0"/>
<keyword evidence="3" id="KW-0812">Transmembrane</keyword>
<dbReference type="Pfam" id="PF00593">
    <property type="entry name" value="TonB_dep_Rec_b-barrel"/>
    <property type="match status" value="1"/>
</dbReference>
<dbReference type="NCBIfam" id="TIGR04056">
    <property type="entry name" value="OMP_RagA_SusC"/>
    <property type="match status" value="1"/>
</dbReference>
<dbReference type="GO" id="GO:0009279">
    <property type="term" value="C:cell outer membrane"/>
    <property type="evidence" value="ECO:0007669"/>
    <property type="project" value="UniProtKB-SubCell"/>
</dbReference>
<feature type="domain" description="TonB-dependent receptor plug" evidence="8">
    <location>
        <begin position="222"/>
        <end position="347"/>
    </location>
</feature>
<name>A0A5J4RUH0_9ZZZZ</name>
<dbReference type="InterPro" id="IPR023997">
    <property type="entry name" value="TonB-dep_OMP_SusC/RagA_CS"/>
</dbReference>
<dbReference type="InterPro" id="IPR039426">
    <property type="entry name" value="TonB-dep_rcpt-like"/>
</dbReference>
<keyword evidence="4" id="KW-0798">TonB box</keyword>
<sequence>MRKKRIILLLNEKEKMFFNIEKYFFLFTFFFVFQLGVFAQNPQLPASKKVSFEINNQSLATAFKKIEEVSGCKVVFDEAEAGPYRVSCTVRNKPVREALSVILSSIEGRPFLSRISGTAIQIIKTATGNEYTKAYGNVVDANGNPLPGANIRVKGTITGATSSEEGDFTIMIPKEGNPVLVFSFVGMDGKEIPYTGGYLNVKLSDGTILSDVVVTGIFNKAKESYTGAATSISSVELENAGNRSVLTSIRNIDPSFNISDDITIGSDPNSLPTIVMRGASSLPVDVRDLQTDAQSRRAANQPIIILNGFEISLSRLIDMDENQIENITLLKDASATAMYGTRGSNGVVVVTTKKPKQGRLLVTYKGSLNIEAPDLTSYDLMNAKEKLAYEQAAGLYDSRNAIYRQELQDLHNNRLIDAERGVDTYWLKYPVHTGVGSRHSIALEGGEEKFRYSAGLSYSNIAGAMKGSERNAFNGNMFFQYRIKNFTFQNDLQVSSTKSINSPYGSFGTYGGVNSYWTPYDSKGNLVKKLEDYYYLSLATTNSIYNPLYNAYLPSKNTSDYIQILNNFSVEWYVLPELFFRGQFGVSSLKSRSDVYTSAEHTMFDDYVEEDYERKGRYTYGTGESSRYEGQITINYSKTFNDKHQVFAGLGWTLNEETSENYSITGEGISVINMDFLGMASKYLKDGRPSGTEGITRAMGFLLNSSYIYDRRYFIDINGKYEGSSQFGTNKRFAPFWSAGLGWNLYNEAFLKDNSVINVARLRLSYGVTGSQAFSPYLAMTTYQDFGGKSYRGWYGVYLMALGNSDLAWQKTNQYNLGTEWEMFDNRFRLNVDVYDKITDNLLTSINLPTSSGFSSYKANVGKVENRGIEVSANLFVLRNREKNYSWAIGGTLAHNKNEIKEISNSLQFLNNELLNQTSSVNPSFLYKEGESINTIYAVKSKGIDPSNGKEIYIKADGSETYTWDAKDMAPCGVAEPTAMGTLNTTFRYKGWNLSAYFSYRLGGQIYNHTLASKVENIYPYNNADRRVFYDRWKAPGDVAKFKSVTDFSTTNATSRFVMDENTFAFQTINLGYDFPSAWTKQHLSIQYLSVKGYLEDILYLSTIRRERGLDYPFSRKFSLSLTARF</sequence>
<dbReference type="InterPro" id="IPR000531">
    <property type="entry name" value="Beta-barrel_TonB"/>
</dbReference>
<feature type="domain" description="TonB-dependent receptor-like beta-barrel" evidence="7">
    <location>
        <begin position="504"/>
        <end position="1007"/>
    </location>
</feature>
<comment type="subcellular location">
    <subcellularLocation>
        <location evidence="1">Cell outer membrane</location>
        <topology evidence="1">Multi-pass membrane protein</topology>
    </subcellularLocation>
</comment>
<protein>
    <submittedName>
        <fullName evidence="9">TonB-dependent receptor SusC</fullName>
    </submittedName>
</protein>
<dbReference type="InterPro" id="IPR023996">
    <property type="entry name" value="TonB-dep_OMP_SusC/RagA"/>
</dbReference>
<keyword evidence="9" id="KW-0675">Receptor</keyword>
<evidence type="ECO:0000313" key="9">
    <source>
        <dbReference type="EMBL" id="KAA6337464.1"/>
    </source>
</evidence>